<protein>
    <submittedName>
        <fullName evidence="1">Uncharacterized protein</fullName>
    </submittedName>
</protein>
<dbReference type="Proteomes" id="UP000002624">
    <property type="component" value="Unassembled WGS sequence"/>
</dbReference>
<proteinExistence type="predicted"/>
<evidence type="ECO:0000313" key="2">
    <source>
        <dbReference type="Proteomes" id="UP000002624"/>
    </source>
</evidence>
<reference evidence="2" key="1">
    <citation type="submission" date="2009-05" db="EMBL/GenBank/DDBJ databases">
        <title>The genome sequence of Ajellomyces capsulatus strain H143.</title>
        <authorList>
            <person name="Champion M."/>
            <person name="Cuomo C.A."/>
            <person name="Ma L.-J."/>
            <person name="Henn M.R."/>
            <person name="Sil A."/>
            <person name="Goldman B."/>
            <person name="Young S.K."/>
            <person name="Kodira C.D."/>
            <person name="Zeng Q."/>
            <person name="Koehrsen M."/>
            <person name="Alvarado L."/>
            <person name="Berlin A.M."/>
            <person name="Borenstein D."/>
            <person name="Chen Z."/>
            <person name="Engels R."/>
            <person name="Freedman E."/>
            <person name="Gellesch M."/>
            <person name="Goldberg J."/>
            <person name="Griggs A."/>
            <person name="Gujja S."/>
            <person name="Heiman D.I."/>
            <person name="Hepburn T.A."/>
            <person name="Howarth C."/>
            <person name="Jen D."/>
            <person name="Larson L."/>
            <person name="Lewis B."/>
            <person name="Mehta T."/>
            <person name="Park D."/>
            <person name="Pearson M."/>
            <person name="Roberts A."/>
            <person name="Saif S."/>
            <person name="Shea T.D."/>
            <person name="Shenoy N."/>
            <person name="Sisk P."/>
            <person name="Stolte C."/>
            <person name="Sykes S."/>
            <person name="Walk T."/>
            <person name="White J."/>
            <person name="Yandava C."/>
            <person name="Klein B."/>
            <person name="McEwen J.G."/>
            <person name="Puccia R."/>
            <person name="Goldman G.H."/>
            <person name="Felipe M.S."/>
            <person name="Nino-Vega G."/>
            <person name="San-Blas G."/>
            <person name="Taylor J.W."/>
            <person name="Mendoza L."/>
            <person name="Galagan J.E."/>
            <person name="Nusbaum C."/>
            <person name="Birren B.W."/>
        </authorList>
    </citation>
    <scope>NUCLEOTIDE SEQUENCE [LARGE SCALE GENOMIC DNA]</scope>
    <source>
        <strain evidence="2">H143</strain>
    </source>
</reference>
<dbReference type="EMBL" id="GG692422">
    <property type="protein sequence ID" value="EER42142.1"/>
    <property type="molecule type" value="Genomic_DNA"/>
</dbReference>
<dbReference type="AlphaFoldDB" id="C6HC52"/>
<dbReference type="OrthoDB" id="249703at2759"/>
<organism evidence="1 2">
    <name type="scientific">Ajellomyces capsulatus (strain H143)</name>
    <name type="common">Darling's disease fungus</name>
    <name type="synonym">Histoplasma capsulatum</name>
    <dbReference type="NCBI Taxonomy" id="544712"/>
    <lineage>
        <taxon>Eukaryota</taxon>
        <taxon>Fungi</taxon>
        <taxon>Dikarya</taxon>
        <taxon>Ascomycota</taxon>
        <taxon>Pezizomycotina</taxon>
        <taxon>Eurotiomycetes</taxon>
        <taxon>Eurotiomycetidae</taxon>
        <taxon>Onygenales</taxon>
        <taxon>Ajellomycetaceae</taxon>
        <taxon>Histoplasma</taxon>
    </lineage>
</organism>
<sequence length="60" mass="6907">MGKNGVNVKSSQGVGSFMIQNGWTARVETLLEYYQIPYQKTFVKLSEVRKPFYHSFLCLS</sequence>
<accession>C6HC52</accession>
<name>C6HC52_AJECH</name>
<dbReference type="VEuPathDB" id="FungiDB:HCDG_03601"/>
<dbReference type="HOGENOM" id="CLU_2941204_0_0_1"/>
<gene>
    <name evidence="1" type="ORF">HCDG_03601</name>
</gene>
<evidence type="ECO:0000313" key="1">
    <source>
        <dbReference type="EMBL" id="EER42142.1"/>
    </source>
</evidence>
<dbReference type="STRING" id="544712.C6HC52"/>